<feature type="non-terminal residue" evidence="1">
    <location>
        <position position="114"/>
    </location>
</feature>
<evidence type="ECO:0000313" key="1">
    <source>
        <dbReference type="EMBL" id="KAJ1676167.1"/>
    </source>
</evidence>
<comment type="caution">
    <text evidence="1">The sequence shown here is derived from an EMBL/GenBank/DDBJ whole genome shotgun (WGS) entry which is preliminary data.</text>
</comment>
<proteinExistence type="predicted"/>
<feature type="non-terminal residue" evidence="1">
    <location>
        <position position="1"/>
    </location>
</feature>
<name>A0ACC1HLK8_9FUNG</name>
<protein>
    <submittedName>
        <fullName evidence="1">Structural maintenance of chromosomes protein 3</fullName>
    </submittedName>
</protein>
<gene>
    <name evidence="1" type="primary">SMC3_6</name>
    <name evidence="1" type="ORF">EV182_008730</name>
</gene>
<dbReference type="Proteomes" id="UP001145114">
    <property type="component" value="Unassembled WGS sequence"/>
</dbReference>
<accession>A0ACC1HLK8</accession>
<reference evidence="1" key="1">
    <citation type="submission" date="2022-06" db="EMBL/GenBank/DDBJ databases">
        <title>Phylogenomic reconstructions and comparative analyses of Kickxellomycotina fungi.</title>
        <authorList>
            <person name="Reynolds N.K."/>
            <person name="Stajich J.E."/>
            <person name="Barry K."/>
            <person name="Grigoriev I.V."/>
            <person name="Crous P."/>
            <person name="Smith M.E."/>
        </authorList>
    </citation>
    <scope>NUCLEOTIDE SEQUENCE</scope>
    <source>
        <strain evidence="1">RSA 2271</strain>
    </source>
</reference>
<organism evidence="1 2">
    <name type="scientific">Spiromyces aspiralis</name>
    <dbReference type="NCBI Taxonomy" id="68401"/>
    <lineage>
        <taxon>Eukaryota</taxon>
        <taxon>Fungi</taxon>
        <taxon>Fungi incertae sedis</taxon>
        <taxon>Zoopagomycota</taxon>
        <taxon>Kickxellomycotina</taxon>
        <taxon>Kickxellomycetes</taxon>
        <taxon>Kickxellales</taxon>
        <taxon>Kickxellaceae</taxon>
        <taxon>Spiromyces</taxon>
    </lineage>
</organism>
<evidence type="ECO:0000313" key="2">
    <source>
        <dbReference type="Proteomes" id="UP001145114"/>
    </source>
</evidence>
<keyword evidence="2" id="KW-1185">Reference proteome</keyword>
<sequence length="114" mass="13380">EYLLDGKSALKTDIMNLLESAGFSRSNPYYIVPQGRVTTLTHAKDGERLALLKEVAGTRVYETRRRESLKIMEETDLKKKKIKELLEFIMERLSELETEKQELQEFQELDSDRR</sequence>
<dbReference type="EMBL" id="JAMZIH010004735">
    <property type="protein sequence ID" value="KAJ1676167.1"/>
    <property type="molecule type" value="Genomic_DNA"/>
</dbReference>